<keyword evidence="4" id="KW-1133">Transmembrane helix</keyword>
<dbReference type="NCBIfam" id="TIGR00229">
    <property type="entry name" value="sensory_box"/>
    <property type="match status" value="1"/>
</dbReference>
<feature type="transmembrane region" description="Helical" evidence="4">
    <location>
        <begin position="182"/>
        <end position="206"/>
    </location>
</feature>
<organism evidence="6 7">
    <name type="scientific">Oleispira antarctica RB-8</name>
    <dbReference type="NCBI Taxonomy" id="698738"/>
    <lineage>
        <taxon>Bacteria</taxon>
        <taxon>Pseudomonadati</taxon>
        <taxon>Pseudomonadota</taxon>
        <taxon>Gammaproteobacteria</taxon>
        <taxon>Oceanospirillales</taxon>
        <taxon>Oceanospirillaceae</taxon>
        <taxon>Oleispira</taxon>
    </lineage>
</organism>
<comment type="cofactor">
    <cofactor evidence="1">
        <name>Mg(2+)</name>
        <dbReference type="ChEBI" id="CHEBI:18420"/>
    </cofactor>
</comment>
<reference evidence="6 7" key="1">
    <citation type="journal article" date="2013" name="Nat. Commun.">
        <title>Genome sequence and functional genomic analysis of the oil-degrading bacterium Oleispira antarctica.</title>
        <authorList>
            <person name="Kube M."/>
            <person name="Chernikova T.N."/>
            <person name="Al-Ramahi Y."/>
            <person name="Beloqui A."/>
            <person name="Lopez-Cortez N."/>
            <person name="Guazzaroni M.E."/>
            <person name="Heipieper H.J."/>
            <person name="Klages S."/>
            <person name="Kotsyurbenko O.R."/>
            <person name="Langer I."/>
            <person name="Nechitaylo T.Y."/>
            <person name="Lunsdorf H."/>
            <person name="Fernandez M."/>
            <person name="Juarez S."/>
            <person name="Ciordia S."/>
            <person name="Singer A."/>
            <person name="Kagan O."/>
            <person name="Egorova O."/>
            <person name="Petit P.A."/>
            <person name="Stogios P."/>
            <person name="Kim Y."/>
            <person name="Tchigvintsev A."/>
            <person name="Flick R."/>
            <person name="Denaro R."/>
            <person name="Genovese M."/>
            <person name="Albar J.P."/>
            <person name="Reva O.N."/>
            <person name="Martinez-Gomariz M."/>
            <person name="Tran H."/>
            <person name="Ferrer M."/>
            <person name="Savchenko A."/>
            <person name="Yakunin A.F."/>
            <person name="Yakimov M.M."/>
            <person name="Golyshina O.V."/>
            <person name="Reinhardt R."/>
            <person name="Golyshin P.N."/>
        </authorList>
    </citation>
    <scope>NUCLEOTIDE SEQUENCE [LARGE SCALE GENOMIC DNA]</scope>
</reference>
<comment type="catalytic activity">
    <reaction evidence="3">
        <text>2 GTP = 3',3'-c-di-GMP + 2 diphosphate</text>
        <dbReference type="Rhea" id="RHEA:24898"/>
        <dbReference type="ChEBI" id="CHEBI:33019"/>
        <dbReference type="ChEBI" id="CHEBI:37565"/>
        <dbReference type="ChEBI" id="CHEBI:58805"/>
        <dbReference type="EC" id="2.7.7.65"/>
    </reaction>
</comment>
<dbReference type="CDD" id="cd01949">
    <property type="entry name" value="GGDEF"/>
    <property type="match status" value="1"/>
</dbReference>
<proteinExistence type="predicted"/>
<dbReference type="GO" id="GO:0052621">
    <property type="term" value="F:diguanylate cyclase activity"/>
    <property type="evidence" value="ECO:0007669"/>
    <property type="project" value="UniProtKB-EC"/>
</dbReference>
<sequence length="495" mass="56256">MKDYNRSKSTIYIVTIFTFFSLVISFFYLQSTADKQSKEWLYHSENEIKRAKLLQDIITNIGFGGFIHNYKNSILRKDLFALEKASAQILSARILISDYRTIYPGDNELLLKVDSVLTQYSENITLIRSLSKRGLSAEEIDEQVRVDDSSALYSIAALITSNGSIYNKMSTVSIARDAEFKYSLYSIFTLVLAVLVASFIYIMFIINKNIFQYRQMSILFDLAPLSILAVNEDGYITSANKVAIDTFELDKDHINDVNIDQLTPDSISKEHKHYRENFQQSERTVPMSQRGGQFNAQRLSGDVFPANISIATYSHDGVKEAIVVVKDISDEVKQLRNANFDALTQLPNRRSIDEFLNEAILRSKRQNTDLYVALIDIDYFKKINDKFGHSFGDAVLVDLAGYFKQSIRETDFIGRWGGEEFLLVLEDATGEGALKVCENIRELISEQSKLKGCQYTVSIGCTKYSKEADATVLFDNTDVALYLSKKNGRNRTTMM</sequence>
<gene>
    <name evidence="6" type="ORF">OLEAN_C05500</name>
</gene>
<dbReference type="GO" id="GO:0043709">
    <property type="term" value="P:cell adhesion involved in single-species biofilm formation"/>
    <property type="evidence" value="ECO:0007669"/>
    <property type="project" value="TreeGrafter"/>
</dbReference>
<dbReference type="Proteomes" id="UP000032749">
    <property type="component" value="Chromosome"/>
</dbReference>
<dbReference type="SMART" id="SM00267">
    <property type="entry name" value="GGDEF"/>
    <property type="match status" value="1"/>
</dbReference>
<dbReference type="Gene3D" id="3.30.450.20">
    <property type="entry name" value="PAS domain"/>
    <property type="match status" value="1"/>
</dbReference>
<dbReference type="AlphaFoldDB" id="R4YJX0"/>
<dbReference type="SUPFAM" id="SSF55073">
    <property type="entry name" value="Nucleotide cyclase"/>
    <property type="match status" value="1"/>
</dbReference>
<dbReference type="STRING" id="698738.OLEAN_C05500"/>
<dbReference type="InterPro" id="IPR029787">
    <property type="entry name" value="Nucleotide_cyclase"/>
</dbReference>
<dbReference type="NCBIfam" id="TIGR00254">
    <property type="entry name" value="GGDEF"/>
    <property type="match status" value="1"/>
</dbReference>
<dbReference type="InterPro" id="IPR000014">
    <property type="entry name" value="PAS"/>
</dbReference>
<dbReference type="PROSITE" id="PS50887">
    <property type="entry name" value="GGDEF"/>
    <property type="match status" value="1"/>
</dbReference>
<feature type="domain" description="GGDEF" evidence="5">
    <location>
        <begin position="368"/>
        <end position="495"/>
    </location>
</feature>
<evidence type="ECO:0000256" key="1">
    <source>
        <dbReference type="ARBA" id="ARBA00001946"/>
    </source>
</evidence>
<dbReference type="InterPro" id="IPR035965">
    <property type="entry name" value="PAS-like_dom_sf"/>
</dbReference>
<dbReference type="GO" id="GO:0005886">
    <property type="term" value="C:plasma membrane"/>
    <property type="evidence" value="ECO:0007669"/>
    <property type="project" value="TreeGrafter"/>
</dbReference>
<dbReference type="EMBL" id="FO203512">
    <property type="protein sequence ID" value="CCK74726.1"/>
    <property type="molecule type" value="Genomic_DNA"/>
</dbReference>
<evidence type="ECO:0000313" key="7">
    <source>
        <dbReference type="Proteomes" id="UP000032749"/>
    </source>
</evidence>
<evidence type="ECO:0000259" key="5">
    <source>
        <dbReference type="PROSITE" id="PS50887"/>
    </source>
</evidence>
<feature type="transmembrane region" description="Helical" evidence="4">
    <location>
        <begin position="12"/>
        <end position="29"/>
    </location>
</feature>
<dbReference type="EC" id="2.7.7.65" evidence="2"/>
<accession>R4YJX0</accession>
<dbReference type="InterPro" id="IPR050469">
    <property type="entry name" value="Diguanylate_Cyclase"/>
</dbReference>
<evidence type="ECO:0000256" key="3">
    <source>
        <dbReference type="ARBA" id="ARBA00034247"/>
    </source>
</evidence>
<dbReference type="Pfam" id="PF13426">
    <property type="entry name" value="PAS_9"/>
    <property type="match status" value="1"/>
</dbReference>
<keyword evidence="7" id="KW-1185">Reference proteome</keyword>
<dbReference type="GO" id="GO:1902201">
    <property type="term" value="P:negative regulation of bacterial-type flagellum-dependent cell motility"/>
    <property type="evidence" value="ECO:0007669"/>
    <property type="project" value="TreeGrafter"/>
</dbReference>
<evidence type="ECO:0000256" key="4">
    <source>
        <dbReference type="SAM" id="Phobius"/>
    </source>
</evidence>
<evidence type="ECO:0000313" key="6">
    <source>
        <dbReference type="EMBL" id="CCK74726.1"/>
    </source>
</evidence>
<protein>
    <recommendedName>
        <fullName evidence="2">diguanylate cyclase</fullName>
        <ecNumber evidence="2">2.7.7.65</ecNumber>
    </recommendedName>
</protein>
<keyword evidence="4" id="KW-0812">Transmembrane</keyword>
<dbReference type="KEGG" id="oai:OLEAN_C05500"/>
<dbReference type="Pfam" id="PF00990">
    <property type="entry name" value="GGDEF"/>
    <property type="match status" value="1"/>
</dbReference>
<dbReference type="Gene3D" id="3.30.70.270">
    <property type="match status" value="1"/>
</dbReference>
<dbReference type="SUPFAM" id="SSF55785">
    <property type="entry name" value="PYP-like sensor domain (PAS domain)"/>
    <property type="match status" value="1"/>
</dbReference>
<keyword evidence="4" id="KW-0472">Membrane</keyword>
<dbReference type="InterPro" id="IPR043128">
    <property type="entry name" value="Rev_trsase/Diguanyl_cyclase"/>
</dbReference>
<dbReference type="OrthoDB" id="73375at2"/>
<dbReference type="PANTHER" id="PTHR45138:SF9">
    <property type="entry name" value="DIGUANYLATE CYCLASE DGCM-RELATED"/>
    <property type="match status" value="1"/>
</dbReference>
<name>R4YJX0_OLEAN</name>
<dbReference type="HOGENOM" id="CLU_541698_0_0_6"/>
<dbReference type="FunFam" id="3.30.70.270:FF:000001">
    <property type="entry name" value="Diguanylate cyclase domain protein"/>
    <property type="match status" value="1"/>
</dbReference>
<evidence type="ECO:0000256" key="2">
    <source>
        <dbReference type="ARBA" id="ARBA00012528"/>
    </source>
</evidence>
<dbReference type="PANTHER" id="PTHR45138">
    <property type="entry name" value="REGULATORY COMPONENTS OF SENSORY TRANSDUCTION SYSTEM"/>
    <property type="match status" value="1"/>
</dbReference>
<dbReference type="InterPro" id="IPR000160">
    <property type="entry name" value="GGDEF_dom"/>
</dbReference>